<dbReference type="Pfam" id="PF15640">
    <property type="entry name" value="Tox-MPTase4"/>
    <property type="match status" value="1"/>
</dbReference>
<evidence type="ECO:0000313" key="2">
    <source>
        <dbReference type="EMBL" id="XAO74463.1"/>
    </source>
</evidence>
<keyword evidence="3" id="KW-1185">Reference proteome</keyword>
<reference evidence="2 3" key="1">
    <citation type="submission" date="2024-04" db="EMBL/GenBank/DDBJ databases">
        <title>Genome sequencing and assembly of rice foliar adapted Chryseobacterium endophyticum OsEnb-ALM-A6.</title>
        <authorList>
            <person name="Kumar S."/>
            <person name="Javed M."/>
            <person name="Chouhan V."/>
            <person name="Charishma K."/>
            <person name="Patel A."/>
            <person name="Kumar M."/>
            <person name="Sahu K.P."/>
            <person name="Kumar A."/>
        </authorList>
    </citation>
    <scope>NUCLEOTIDE SEQUENCE [LARGE SCALE GENOMIC DNA]</scope>
    <source>
        <strain evidence="2 3">OsEnb-ALM-A6</strain>
    </source>
</reference>
<dbReference type="AlphaFoldDB" id="A0AAU6WQA3"/>
<proteinExistence type="predicted"/>
<dbReference type="Proteomes" id="UP001463665">
    <property type="component" value="Chromosome"/>
</dbReference>
<accession>A0AAU6WQA3</accession>
<dbReference type="EMBL" id="CP154834">
    <property type="protein sequence ID" value="XAO74463.1"/>
    <property type="molecule type" value="Genomic_DNA"/>
</dbReference>
<organism evidence="2 3">
    <name type="scientific">Chryseobacterium endophyticum</name>
    <dbReference type="NCBI Taxonomy" id="1854762"/>
    <lineage>
        <taxon>Bacteria</taxon>
        <taxon>Pseudomonadati</taxon>
        <taxon>Bacteroidota</taxon>
        <taxon>Flavobacteriia</taxon>
        <taxon>Flavobacteriales</taxon>
        <taxon>Weeksellaceae</taxon>
        <taxon>Chryseobacterium group</taxon>
        <taxon>Chryseobacterium</taxon>
    </lineage>
</organism>
<dbReference type="InterPro" id="IPR028912">
    <property type="entry name" value="Tox-MPTase4_dom"/>
</dbReference>
<gene>
    <name evidence="2" type="ORF">AAFP95_23275</name>
</gene>
<sequence length="82" mass="9902">MRATNKASELVIFHEMAHVKHFEIYGEAYHNLSRLEKETYVWNQVYENKDRWTKAELQSSLDYINEIRVEEYGLEPLEIIIK</sequence>
<evidence type="ECO:0000259" key="1">
    <source>
        <dbReference type="Pfam" id="PF15640"/>
    </source>
</evidence>
<protein>
    <submittedName>
        <fullName evidence="2">Zincin-like metallopeptidase toxin domain-containing protein</fullName>
    </submittedName>
</protein>
<dbReference type="RefSeq" id="WP_294204119.1">
    <property type="nucleotide sequence ID" value="NZ_CP154834.1"/>
</dbReference>
<name>A0AAU6WQA3_9FLAO</name>
<evidence type="ECO:0000313" key="3">
    <source>
        <dbReference type="Proteomes" id="UP001463665"/>
    </source>
</evidence>
<feature type="domain" description="Tox-MPTase4" evidence="1">
    <location>
        <begin position="6"/>
        <end position="69"/>
    </location>
</feature>